<keyword evidence="5" id="KW-0680">Restriction system</keyword>
<dbReference type="Proteomes" id="UP001652461">
    <property type="component" value="Unassembled WGS sequence"/>
</dbReference>
<evidence type="ECO:0000313" key="9">
    <source>
        <dbReference type="Proteomes" id="UP001652461"/>
    </source>
</evidence>
<proteinExistence type="predicted"/>
<name>A0ABT2RTH7_9FIRM</name>
<dbReference type="Pfam" id="PF02384">
    <property type="entry name" value="N6_Mtase"/>
    <property type="match status" value="1"/>
</dbReference>
<evidence type="ECO:0000256" key="5">
    <source>
        <dbReference type="ARBA" id="ARBA00022747"/>
    </source>
</evidence>
<dbReference type="PANTHER" id="PTHR42933">
    <property type="entry name" value="SLR6095 PROTEIN"/>
    <property type="match status" value="1"/>
</dbReference>
<keyword evidence="9" id="KW-1185">Reference proteome</keyword>
<keyword evidence="3" id="KW-0808">Transferase</keyword>
<evidence type="ECO:0000256" key="1">
    <source>
        <dbReference type="ARBA" id="ARBA00011900"/>
    </source>
</evidence>
<dbReference type="GO" id="GO:0008168">
    <property type="term" value="F:methyltransferase activity"/>
    <property type="evidence" value="ECO:0007669"/>
    <property type="project" value="UniProtKB-KW"/>
</dbReference>
<evidence type="ECO:0000313" key="8">
    <source>
        <dbReference type="EMBL" id="MCU6695624.1"/>
    </source>
</evidence>
<dbReference type="InterPro" id="IPR003356">
    <property type="entry name" value="DNA_methylase_A-5"/>
</dbReference>
<feature type="domain" description="DNA methylase adenine-specific" evidence="7">
    <location>
        <begin position="99"/>
        <end position="209"/>
    </location>
</feature>
<dbReference type="InterPro" id="IPR029063">
    <property type="entry name" value="SAM-dependent_MTases_sf"/>
</dbReference>
<dbReference type="InterPro" id="IPR051537">
    <property type="entry name" value="DNA_Adenine_Mtase"/>
</dbReference>
<dbReference type="RefSeq" id="WP_158361714.1">
    <property type="nucleotide sequence ID" value="NZ_JAOQKC010000002.1"/>
</dbReference>
<sequence>MEKIDYEKEFLSIYNKFNQKYSKWEVWKDFLYLSAASMANTVKTAEWQQREERYLQTIGKYEKEYQEMMPNLFAVTAAALDDNPEQDFLGKLYHRIGLEQEQKGQFFTPYHICEFMSEINYAGDEMLDAKTGKKYITVSDPACGAGAMLIAFANTARKHKINYQDKVLFVAQDIDETAMLMCYVQLSLLGCNAAVIRGDSLAKPGFHPDNDVWFTPMLYLKWEKFRGFFEGTEEATQQISMNPLDMKQFVEEASGQMTLAI</sequence>
<evidence type="ECO:0000259" key="7">
    <source>
        <dbReference type="Pfam" id="PF02384"/>
    </source>
</evidence>
<evidence type="ECO:0000256" key="6">
    <source>
        <dbReference type="ARBA" id="ARBA00047942"/>
    </source>
</evidence>
<dbReference type="EMBL" id="JAOQKC010000002">
    <property type="protein sequence ID" value="MCU6695624.1"/>
    <property type="molecule type" value="Genomic_DNA"/>
</dbReference>
<evidence type="ECO:0000256" key="4">
    <source>
        <dbReference type="ARBA" id="ARBA00022691"/>
    </source>
</evidence>
<accession>A0ABT2RTH7</accession>
<dbReference type="PRINTS" id="PR00507">
    <property type="entry name" value="N12N6MTFRASE"/>
</dbReference>
<dbReference type="PANTHER" id="PTHR42933:SF3">
    <property type="entry name" value="TYPE I RESTRICTION ENZYME MJAVIII METHYLASE SUBUNIT"/>
    <property type="match status" value="1"/>
</dbReference>
<organism evidence="8 9">
    <name type="scientific">Laedolimicola ammoniilytica</name>
    <dbReference type="NCBI Taxonomy" id="2981771"/>
    <lineage>
        <taxon>Bacteria</taxon>
        <taxon>Bacillati</taxon>
        <taxon>Bacillota</taxon>
        <taxon>Clostridia</taxon>
        <taxon>Lachnospirales</taxon>
        <taxon>Lachnospiraceae</taxon>
        <taxon>Laedolimicola</taxon>
    </lineage>
</organism>
<gene>
    <name evidence="8" type="ORF">OCV63_01770</name>
</gene>
<reference evidence="8 9" key="1">
    <citation type="journal article" date="2021" name="ISME Commun">
        <title>Automated analysis of genomic sequences facilitates high-throughput and comprehensive description of bacteria.</title>
        <authorList>
            <person name="Hitch T.C.A."/>
        </authorList>
    </citation>
    <scope>NUCLEOTIDE SEQUENCE [LARGE SCALE GENOMIC DNA]</scope>
    <source>
        <strain evidence="8 9">Sanger_04</strain>
    </source>
</reference>
<comment type="catalytic activity">
    <reaction evidence="6">
        <text>a 2'-deoxyadenosine in DNA + S-adenosyl-L-methionine = an N(6)-methyl-2'-deoxyadenosine in DNA + S-adenosyl-L-homocysteine + H(+)</text>
        <dbReference type="Rhea" id="RHEA:15197"/>
        <dbReference type="Rhea" id="RHEA-COMP:12418"/>
        <dbReference type="Rhea" id="RHEA-COMP:12419"/>
        <dbReference type="ChEBI" id="CHEBI:15378"/>
        <dbReference type="ChEBI" id="CHEBI:57856"/>
        <dbReference type="ChEBI" id="CHEBI:59789"/>
        <dbReference type="ChEBI" id="CHEBI:90615"/>
        <dbReference type="ChEBI" id="CHEBI:90616"/>
        <dbReference type="EC" id="2.1.1.72"/>
    </reaction>
</comment>
<dbReference type="Gene3D" id="3.40.50.150">
    <property type="entry name" value="Vaccinia Virus protein VP39"/>
    <property type="match status" value="1"/>
</dbReference>
<evidence type="ECO:0000256" key="3">
    <source>
        <dbReference type="ARBA" id="ARBA00022679"/>
    </source>
</evidence>
<keyword evidence="2 8" id="KW-0489">Methyltransferase</keyword>
<evidence type="ECO:0000256" key="2">
    <source>
        <dbReference type="ARBA" id="ARBA00022603"/>
    </source>
</evidence>
<comment type="caution">
    <text evidence="8">The sequence shown here is derived from an EMBL/GenBank/DDBJ whole genome shotgun (WGS) entry which is preliminary data.</text>
</comment>
<dbReference type="SUPFAM" id="SSF53335">
    <property type="entry name" value="S-adenosyl-L-methionine-dependent methyltransferases"/>
    <property type="match status" value="1"/>
</dbReference>
<keyword evidence="4" id="KW-0949">S-adenosyl-L-methionine</keyword>
<protein>
    <recommendedName>
        <fullName evidence="1">site-specific DNA-methyltransferase (adenine-specific)</fullName>
        <ecNumber evidence="1">2.1.1.72</ecNumber>
    </recommendedName>
</protein>
<dbReference type="GO" id="GO:0032259">
    <property type="term" value="P:methylation"/>
    <property type="evidence" value="ECO:0007669"/>
    <property type="project" value="UniProtKB-KW"/>
</dbReference>
<dbReference type="EC" id="2.1.1.72" evidence="1"/>